<name>A0A5S5C6W6_9FLAO</name>
<proteinExistence type="predicted"/>
<organism evidence="2 3">
    <name type="scientific">Aquimarina intermedia</name>
    <dbReference type="NCBI Taxonomy" id="350814"/>
    <lineage>
        <taxon>Bacteria</taxon>
        <taxon>Pseudomonadati</taxon>
        <taxon>Bacteroidota</taxon>
        <taxon>Flavobacteriia</taxon>
        <taxon>Flavobacteriales</taxon>
        <taxon>Flavobacteriaceae</taxon>
        <taxon>Aquimarina</taxon>
    </lineage>
</organism>
<dbReference type="PROSITE" id="PS51831">
    <property type="entry name" value="HD"/>
    <property type="match status" value="1"/>
</dbReference>
<dbReference type="CDD" id="cd00077">
    <property type="entry name" value="HDc"/>
    <property type="match status" value="1"/>
</dbReference>
<dbReference type="Pfam" id="PF19276">
    <property type="entry name" value="HD_assoc_2"/>
    <property type="match status" value="1"/>
</dbReference>
<dbReference type="SUPFAM" id="SSF109604">
    <property type="entry name" value="HD-domain/PDEase-like"/>
    <property type="match status" value="1"/>
</dbReference>
<dbReference type="PANTHER" id="PTHR11373">
    <property type="entry name" value="DEOXYNUCLEOSIDE TRIPHOSPHATE TRIPHOSPHOHYDROLASE"/>
    <property type="match status" value="1"/>
</dbReference>
<comment type="caution">
    <text evidence="2">The sequence shown here is derived from an EMBL/GenBank/DDBJ whole genome shotgun (WGS) entry which is preliminary data.</text>
</comment>
<dbReference type="GO" id="GO:0008832">
    <property type="term" value="F:dGTPase activity"/>
    <property type="evidence" value="ECO:0007669"/>
    <property type="project" value="TreeGrafter"/>
</dbReference>
<dbReference type="Pfam" id="PF01966">
    <property type="entry name" value="HD"/>
    <property type="match status" value="1"/>
</dbReference>
<dbReference type="EMBL" id="VNHU01000003">
    <property type="protein sequence ID" value="TYP75037.1"/>
    <property type="molecule type" value="Genomic_DNA"/>
</dbReference>
<feature type="domain" description="HD" evidence="1">
    <location>
        <begin position="98"/>
        <end position="210"/>
    </location>
</feature>
<dbReference type="Gene3D" id="1.10.3210.10">
    <property type="entry name" value="Hypothetical protein af1432"/>
    <property type="match status" value="1"/>
</dbReference>
<dbReference type="InterPro" id="IPR050135">
    <property type="entry name" value="dGTPase-like"/>
</dbReference>
<dbReference type="Proteomes" id="UP000324376">
    <property type="component" value="Unassembled WGS sequence"/>
</dbReference>
<protein>
    <recommendedName>
        <fullName evidence="1">HD domain-containing protein</fullName>
    </recommendedName>
</protein>
<dbReference type="AlphaFoldDB" id="A0A5S5C6W6"/>
<evidence type="ECO:0000313" key="3">
    <source>
        <dbReference type="Proteomes" id="UP000324376"/>
    </source>
</evidence>
<gene>
    <name evidence="2" type="ORF">BD809_10399</name>
</gene>
<dbReference type="InterPro" id="IPR045509">
    <property type="entry name" value="HD_assoc_2"/>
</dbReference>
<dbReference type="InterPro" id="IPR006674">
    <property type="entry name" value="HD_domain"/>
</dbReference>
<evidence type="ECO:0000259" key="1">
    <source>
        <dbReference type="PROSITE" id="PS51831"/>
    </source>
</evidence>
<evidence type="ECO:0000313" key="2">
    <source>
        <dbReference type="EMBL" id="TYP75037.1"/>
    </source>
</evidence>
<dbReference type="PANTHER" id="PTHR11373:SF4">
    <property type="entry name" value="DEOXYNUCLEOSIDE TRIPHOSPHATE TRIPHOSPHOHYDROLASE SAMHD1"/>
    <property type="match status" value="1"/>
</dbReference>
<dbReference type="InterPro" id="IPR003607">
    <property type="entry name" value="HD/PDEase_dom"/>
</dbReference>
<reference evidence="2 3" key="1">
    <citation type="submission" date="2019-07" db="EMBL/GenBank/DDBJ databases">
        <title>Genomic Encyclopedia of Archaeal and Bacterial Type Strains, Phase II (KMG-II): from individual species to whole genera.</title>
        <authorList>
            <person name="Goeker M."/>
        </authorList>
    </citation>
    <scope>NUCLEOTIDE SEQUENCE [LARGE SCALE GENOMIC DNA]</scope>
    <source>
        <strain evidence="2 3">DSM 17527</strain>
    </source>
</reference>
<sequence>MSFFYLNSSHSSFLNPKIQTSCIARYFEANQYICHPQKIWNLKKRNKLKILNDPIYGFITLPNELIFDLIEHKFFQRLRRISQMGLSYLVYPGAHHTRLHHALGCMFLMQKAVRVLRFKGVAISDEEEQALYIAILLHDIGHGPFSHAMEHSIVNGISHEAISLKFMEEINSEFNGSLTLAIRIFKGEYHRNFLHQLISGQLDMDRLDYLKRDSFYTGVSEGNINSERIITMLTVVEDELVVEEKGIYSVEKFLLSRRLMYWQVYLHKTSLVAENLLIRVLKRANELVEEGCTLPASNALTFFLQHTIKEENFTSEVLSLFAKLDDYDIVAAMKAWTTCDDFVLSKLSTMLLNRDLLKIKIKKKPFKLEKIEKLTTNIEQKFGISEKEAQYFVFTGKISNQAYNQNKQNINILLKTGKIVDIVKATDQFNLKALSKPVDKYFICYPKGQN</sequence>
<accession>A0A5S5C6W6</accession>
<dbReference type="SMART" id="SM00471">
    <property type="entry name" value="HDc"/>
    <property type="match status" value="1"/>
</dbReference>
<dbReference type="GO" id="GO:0006203">
    <property type="term" value="P:dGTP catabolic process"/>
    <property type="evidence" value="ECO:0007669"/>
    <property type="project" value="TreeGrafter"/>
</dbReference>
<keyword evidence="3" id="KW-1185">Reference proteome</keyword>